<dbReference type="AlphaFoldDB" id="A0A6A6AEL0"/>
<evidence type="ECO:0000313" key="3">
    <source>
        <dbReference type="Proteomes" id="UP000799771"/>
    </source>
</evidence>
<dbReference type="OrthoDB" id="3794829at2759"/>
<dbReference type="GeneID" id="54411933"/>
<sequence>MCQYWRKMHTCEHPSDRPYLEMCKPGYLSNTVCPDIGEDPKPRKSYFPCWYCIKSEYRAEVEAEAAAKVTKQVQKMADFRARDELRIKEERVRREARERASREREEEVRRKMERAAREERAKKEGGLWIETGSGKKGKDRKGVSATSGPLSAPPVMKTIVAREKKENVAVNVGVGEGSDRKEKEKSLDLGGRAGTWGPKKMLSPEPLLPKKILSRKENIAVRENGGTKK</sequence>
<feature type="region of interest" description="Disordered" evidence="1">
    <location>
        <begin position="171"/>
        <end position="206"/>
    </location>
</feature>
<reference evidence="2" key="1">
    <citation type="journal article" date="2020" name="Stud. Mycol.">
        <title>101 Dothideomycetes genomes: a test case for predicting lifestyles and emergence of pathogens.</title>
        <authorList>
            <person name="Haridas S."/>
            <person name="Albert R."/>
            <person name="Binder M."/>
            <person name="Bloem J."/>
            <person name="Labutti K."/>
            <person name="Salamov A."/>
            <person name="Andreopoulos B."/>
            <person name="Baker S."/>
            <person name="Barry K."/>
            <person name="Bills G."/>
            <person name="Bluhm B."/>
            <person name="Cannon C."/>
            <person name="Castanera R."/>
            <person name="Culley D."/>
            <person name="Daum C."/>
            <person name="Ezra D."/>
            <person name="Gonzalez J."/>
            <person name="Henrissat B."/>
            <person name="Kuo A."/>
            <person name="Liang C."/>
            <person name="Lipzen A."/>
            <person name="Lutzoni F."/>
            <person name="Magnuson J."/>
            <person name="Mondo S."/>
            <person name="Nolan M."/>
            <person name="Ohm R."/>
            <person name="Pangilinan J."/>
            <person name="Park H.-J."/>
            <person name="Ramirez L."/>
            <person name="Alfaro M."/>
            <person name="Sun H."/>
            <person name="Tritt A."/>
            <person name="Yoshinaga Y."/>
            <person name="Zwiers L.-H."/>
            <person name="Turgeon B."/>
            <person name="Goodwin S."/>
            <person name="Spatafora J."/>
            <person name="Crous P."/>
            <person name="Grigoriev I."/>
        </authorList>
    </citation>
    <scope>NUCLEOTIDE SEQUENCE</scope>
    <source>
        <strain evidence="2">CBS 119687</strain>
    </source>
</reference>
<evidence type="ECO:0000313" key="2">
    <source>
        <dbReference type="EMBL" id="KAF2129384.1"/>
    </source>
</evidence>
<feature type="compositionally biased region" description="Basic and acidic residues" evidence="1">
    <location>
        <begin position="177"/>
        <end position="187"/>
    </location>
</feature>
<gene>
    <name evidence="2" type="ORF">P153DRAFT_396659</name>
</gene>
<dbReference type="Proteomes" id="UP000799771">
    <property type="component" value="Unassembled WGS sequence"/>
</dbReference>
<dbReference type="RefSeq" id="XP_033523773.1">
    <property type="nucleotide sequence ID" value="XM_033671501.1"/>
</dbReference>
<name>A0A6A6AEL0_9PLEO</name>
<feature type="region of interest" description="Disordered" evidence="1">
    <location>
        <begin position="129"/>
        <end position="156"/>
    </location>
</feature>
<protein>
    <submittedName>
        <fullName evidence="2">Uncharacterized protein</fullName>
    </submittedName>
</protein>
<dbReference type="EMBL" id="ML977506">
    <property type="protein sequence ID" value="KAF2129384.1"/>
    <property type="molecule type" value="Genomic_DNA"/>
</dbReference>
<evidence type="ECO:0000256" key="1">
    <source>
        <dbReference type="SAM" id="MobiDB-lite"/>
    </source>
</evidence>
<keyword evidence="3" id="KW-1185">Reference proteome</keyword>
<accession>A0A6A6AEL0</accession>
<organism evidence="2 3">
    <name type="scientific">Dothidotthia symphoricarpi CBS 119687</name>
    <dbReference type="NCBI Taxonomy" id="1392245"/>
    <lineage>
        <taxon>Eukaryota</taxon>
        <taxon>Fungi</taxon>
        <taxon>Dikarya</taxon>
        <taxon>Ascomycota</taxon>
        <taxon>Pezizomycotina</taxon>
        <taxon>Dothideomycetes</taxon>
        <taxon>Pleosporomycetidae</taxon>
        <taxon>Pleosporales</taxon>
        <taxon>Dothidotthiaceae</taxon>
        <taxon>Dothidotthia</taxon>
    </lineage>
</organism>
<proteinExistence type="predicted"/>